<dbReference type="EMBL" id="CAADRA010000018">
    <property type="protein sequence ID" value="VFT77608.1"/>
    <property type="molecule type" value="Genomic_DNA"/>
</dbReference>
<dbReference type="EMBL" id="VJMH01000018">
    <property type="protein sequence ID" value="KAF0720328.1"/>
    <property type="molecule type" value="Genomic_DNA"/>
</dbReference>
<evidence type="ECO:0000313" key="2">
    <source>
        <dbReference type="EMBL" id="KAF0720328.1"/>
    </source>
</evidence>
<feature type="transmembrane region" description="Helical" evidence="1">
    <location>
        <begin position="207"/>
        <end position="228"/>
    </location>
</feature>
<reference evidence="2" key="2">
    <citation type="submission" date="2019-06" db="EMBL/GenBank/DDBJ databases">
        <title>Genomics analysis of Aphanomyces spp. identifies a new class of oomycete effector associated with host adaptation.</title>
        <authorList>
            <person name="Gaulin E."/>
        </authorList>
    </citation>
    <scope>NUCLEOTIDE SEQUENCE</scope>
    <source>
        <strain evidence="2">CBS 578.67</strain>
    </source>
</reference>
<dbReference type="OrthoDB" id="64939at2759"/>
<accession>A0A485K7N5</accession>
<reference evidence="3 4" key="1">
    <citation type="submission" date="2019-03" db="EMBL/GenBank/DDBJ databases">
        <authorList>
            <person name="Gaulin E."/>
            <person name="Dumas B."/>
        </authorList>
    </citation>
    <scope>NUCLEOTIDE SEQUENCE [LARGE SCALE GENOMIC DNA]</scope>
    <source>
        <strain evidence="3">CBS 568.67</strain>
    </source>
</reference>
<dbReference type="Proteomes" id="UP000332933">
    <property type="component" value="Unassembled WGS sequence"/>
</dbReference>
<dbReference type="GO" id="GO:0016020">
    <property type="term" value="C:membrane"/>
    <property type="evidence" value="ECO:0007669"/>
    <property type="project" value="TreeGrafter"/>
</dbReference>
<feature type="transmembrane region" description="Helical" evidence="1">
    <location>
        <begin position="68"/>
        <end position="89"/>
    </location>
</feature>
<feature type="transmembrane region" description="Helical" evidence="1">
    <location>
        <begin position="169"/>
        <end position="187"/>
    </location>
</feature>
<keyword evidence="1" id="KW-0472">Membrane</keyword>
<organism evidence="3 4">
    <name type="scientific">Aphanomyces stellatus</name>
    <dbReference type="NCBI Taxonomy" id="120398"/>
    <lineage>
        <taxon>Eukaryota</taxon>
        <taxon>Sar</taxon>
        <taxon>Stramenopiles</taxon>
        <taxon>Oomycota</taxon>
        <taxon>Saprolegniomycetes</taxon>
        <taxon>Saprolegniales</taxon>
        <taxon>Verrucalvaceae</taxon>
        <taxon>Aphanomyces</taxon>
    </lineage>
</organism>
<keyword evidence="1" id="KW-1133">Transmembrane helix</keyword>
<keyword evidence="4" id="KW-1185">Reference proteome</keyword>
<protein>
    <submittedName>
        <fullName evidence="3">Aste57867_383 protein</fullName>
    </submittedName>
</protein>
<proteinExistence type="predicted"/>
<dbReference type="AlphaFoldDB" id="A0A485K7N5"/>
<feature type="transmembrane region" description="Helical" evidence="1">
    <location>
        <begin position="137"/>
        <end position="157"/>
    </location>
</feature>
<sequence>MWQSFVVIAIMVIVLLLAVYALRRYPFPSDATMVPEHSVYLVVFRAAVFLLFAIVLCGYSSLPHMFSYYTIWNFTLQTIYFAWAIKVQWCHRHHGTTSKMLTMEERVLSTYFDVLFSTSFLVCLVYWTILFPAKTSPLVWTSALQHGGNVVLLLLEFAMNGRTVRISSLGYMLLFPLLYGVFSWIGHETWQQGFWAYSFLDVSKTLSPAWYLGVCLVHTVFLFGAIGLSKLKWRLRPNNADMVMVETPDKYMQHA</sequence>
<keyword evidence="1" id="KW-0812">Transmembrane</keyword>
<dbReference type="PANTHER" id="PTHR12242">
    <property type="entry name" value="OS02G0130600 PROTEIN-RELATED"/>
    <property type="match status" value="1"/>
</dbReference>
<feature type="transmembrane region" description="Helical" evidence="1">
    <location>
        <begin position="6"/>
        <end position="22"/>
    </location>
</feature>
<evidence type="ECO:0000313" key="3">
    <source>
        <dbReference type="EMBL" id="VFT77608.1"/>
    </source>
</evidence>
<evidence type="ECO:0000313" key="4">
    <source>
        <dbReference type="Proteomes" id="UP000332933"/>
    </source>
</evidence>
<name>A0A485K7N5_9STRA</name>
<gene>
    <name evidence="3" type="primary">Aste57867_383</name>
    <name evidence="2" type="ORF">As57867_000382</name>
    <name evidence="3" type="ORF">ASTE57867_383</name>
</gene>
<evidence type="ECO:0000256" key="1">
    <source>
        <dbReference type="SAM" id="Phobius"/>
    </source>
</evidence>
<feature type="transmembrane region" description="Helical" evidence="1">
    <location>
        <begin position="110"/>
        <end position="131"/>
    </location>
</feature>
<dbReference type="PANTHER" id="PTHR12242:SF22">
    <property type="entry name" value="OS02G0130600 PROTEIN"/>
    <property type="match status" value="1"/>
</dbReference>
<feature type="transmembrane region" description="Helical" evidence="1">
    <location>
        <begin position="42"/>
        <end position="62"/>
    </location>
</feature>